<accession>A0A1X2HFI9</accession>
<dbReference type="EMBL" id="MCGN01000004">
    <property type="protein sequence ID" value="ORY97226.1"/>
    <property type="molecule type" value="Genomic_DNA"/>
</dbReference>
<dbReference type="GO" id="GO:0016887">
    <property type="term" value="F:ATP hydrolysis activity"/>
    <property type="evidence" value="ECO:0007669"/>
    <property type="project" value="InterPro"/>
</dbReference>
<dbReference type="InterPro" id="IPR027417">
    <property type="entry name" value="P-loop_NTPase"/>
</dbReference>
<dbReference type="Pfam" id="PF00004">
    <property type="entry name" value="AAA"/>
    <property type="match status" value="1"/>
</dbReference>
<dbReference type="InParanoid" id="A0A1X2HFI9"/>
<comment type="similarity">
    <text evidence="1">Belongs to the activator 1 large subunit family.</text>
</comment>
<feature type="region of interest" description="Disordered" evidence="3">
    <location>
        <begin position="1"/>
        <end position="442"/>
    </location>
</feature>
<dbReference type="SUPFAM" id="SSF52540">
    <property type="entry name" value="P-loop containing nucleoside triphosphate hydrolases"/>
    <property type="match status" value="1"/>
</dbReference>
<feature type="compositionally biased region" description="Polar residues" evidence="3">
    <location>
        <begin position="147"/>
        <end position="170"/>
    </location>
</feature>
<dbReference type="GO" id="GO:0005634">
    <property type="term" value="C:nucleus"/>
    <property type="evidence" value="ECO:0007669"/>
    <property type="project" value="UniProtKB-SubCell"/>
</dbReference>
<feature type="compositionally biased region" description="Basic and acidic residues" evidence="3">
    <location>
        <begin position="23"/>
        <end position="38"/>
    </location>
</feature>
<dbReference type="Gene3D" id="1.20.272.10">
    <property type="match status" value="1"/>
</dbReference>
<dbReference type="Gene3D" id="1.10.8.60">
    <property type="match status" value="1"/>
</dbReference>
<evidence type="ECO:0000313" key="5">
    <source>
        <dbReference type="EMBL" id="ORY97226.1"/>
    </source>
</evidence>
<dbReference type="CDD" id="cd00009">
    <property type="entry name" value="AAA"/>
    <property type="match status" value="1"/>
</dbReference>
<dbReference type="InterPro" id="IPR013725">
    <property type="entry name" value="DNA_replication_fac_RFC1_C"/>
</dbReference>
<comment type="caution">
    <text evidence="5">The sequence shown here is derived from an EMBL/GenBank/DDBJ whole genome shotgun (WGS) entry which is preliminary data.</text>
</comment>
<dbReference type="GO" id="GO:0005663">
    <property type="term" value="C:DNA replication factor C complex"/>
    <property type="evidence" value="ECO:0007669"/>
    <property type="project" value="InterPro"/>
</dbReference>
<dbReference type="GO" id="GO:0003689">
    <property type="term" value="F:DNA clamp loader activity"/>
    <property type="evidence" value="ECO:0007669"/>
    <property type="project" value="UniProtKB-UniRule"/>
</dbReference>
<feature type="domain" description="AAA+ ATPase" evidence="4">
    <location>
        <begin position="516"/>
        <end position="647"/>
    </location>
</feature>
<dbReference type="GO" id="GO:0006271">
    <property type="term" value="P:DNA strand elongation involved in DNA replication"/>
    <property type="evidence" value="ECO:0007669"/>
    <property type="project" value="UniProtKB-ARBA"/>
</dbReference>
<organism evidence="5 6">
    <name type="scientific">Syncephalastrum racemosum</name>
    <name type="common">Filamentous fungus</name>
    <dbReference type="NCBI Taxonomy" id="13706"/>
    <lineage>
        <taxon>Eukaryota</taxon>
        <taxon>Fungi</taxon>
        <taxon>Fungi incertae sedis</taxon>
        <taxon>Mucoromycota</taxon>
        <taxon>Mucoromycotina</taxon>
        <taxon>Mucoromycetes</taxon>
        <taxon>Mucorales</taxon>
        <taxon>Syncephalastraceae</taxon>
        <taxon>Syncephalastrum</taxon>
    </lineage>
</organism>
<keyword evidence="2" id="KW-0235">DNA replication</keyword>
<protein>
    <recommendedName>
        <fullName evidence="4">AAA+ ATPase domain-containing protein</fullName>
    </recommendedName>
</protein>
<feature type="compositionally biased region" description="Polar residues" evidence="3">
    <location>
        <begin position="324"/>
        <end position="351"/>
    </location>
</feature>
<evidence type="ECO:0000259" key="4">
    <source>
        <dbReference type="SMART" id="SM00382"/>
    </source>
</evidence>
<feature type="compositionally biased region" description="Polar residues" evidence="3">
    <location>
        <begin position="51"/>
        <end position="83"/>
    </location>
</feature>
<evidence type="ECO:0000256" key="2">
    <source>
        <dbReference type="ARBA" id="ARBA00022705"/>
    </source>
</evidence>
<sequence length="1015" mass="113378">MSAHTHVLEIDADGPTKIRVKKDHTSLNDKRSGKEYPKRTGRPKQQHQKSQEWTQPSPNRLSETQPINPQKRTRQRTGPQTQAPDIGTDTVYEADAEYPAQQNIPYSGGGAYNSAASGDPFVQTQVSDEGSSKKNKCSDMKPDTSDKGPSQGNKKQANTSNRRAKQNATQIADKPTSREKEPAPRFEKQEPVSNPVKQYEARPDSEADNRGSETMPTEKPQKSSASRKKDITRPKAAKPTSGTRTAKMKTSDVCSREEEALSSIGATRASPVKAQKDSKKDANILPAESQISSADLPMEGNADTYNQIDPMESITLPQAPENISYDSNGEKSANGNVPGSSHSQHCTSTNAKHNDNPEMEVASDTPPAGVRSDIISSKQHEQQTKEDIVNGSGPRDLERNSLQATSKQDGADVALPPTEEGMDDKTKSSNNTKRKKVASKNENPFLVKTTASVVAERSKVPLKERTWPERYRPRTLQDIVGNKKLIRNMKLWLTSWKRSLQDDNIQLTKTEKEIFNYRAILISGPPGIGKTSAVHLLAKETNFEMLELNASDARSKGVLESKLSEMFDNRTMTEFYTRAQERKKRVLLLMDEVDGMQGANDRGGAATLAKLIEKTKIPVICICNNPKSKVVKPLKAVCFAVQFTRSKSESMAPRLSSIGSHEKIRIASQAIEELVRGTKSDIRQILNLLTTFKLGDNSGPLGPQAAKELILKHGKDIRRSMFDIPTALLDNRHWQLTNLNTKCNVYFDNDTMAPMMIHENYVRYTPGRTPKGVSTEIGELQCIADAAESIADGDILEAALHGPQHDYGLAQAHSMLSCVRPAYFMHGTNKMKHEHHNYPLHLANMRREAKSKRVLRDLRDTTLHNAIKRRHPLPLLTNRDDIRQDNVPALNGLISHYFQDESTHQEVLDIMDAYGLDKAHLDSLEHLTIGEKDIFGPRGAATTRTKMAFGRRYARLSKDSNVKDIKKYVYRNDALEQGDQDTIDWYDDDDNDFDDENMEDFMEGLADVDEQQLFF</sequence>
<dbReference type="STRING" id="13706.A0A1X2HFI9"/>
<name>A0A1X2HFI9_SYNRA</name>
<dbReference type="Proteomes" id="UP000242180">
    <property type="component" value="Unassembled WGS sequence"/>
</dbReference>
<dbReference type="GO" id="GO:0003677">
    <property type="term" value="F:DNA binding"/>
    <property type="evidence" value="ECO:0007669"/>
    <property type="project" value="InterPro"/>
</dbReference>
<dbReference type="GO" id="GO:0006281">
    <property type="term" value="P:DNA repair"/>
    <property type="evidence" value="ECO:0007669"/>
    <property type="project" value="InterPro"/>
</dbReference>
<keyword evidence="6" id="KW-1185">Reference proteome</keyword>
<dbReference type="PANTHER" id="PTHR23389:SF6">
    <property type="entry name" value="REPLICATION FACTOR C SUBUNIT 1"/>
    <property type="match status" value="1"/>
</dbReference>
<dbReference type="GO" id="GO:0005524">
    <property type="term" value="F:ATP binding"/>
    <property type="evidence" value="ECO:0007669"/>
    <property type="project" value="UniProtKB-UniRule"/>
</dbReference>
<dbReference type="Gene3D" id="3.40.50.300">
    <property type="entry name" value="P-loop containing nucleotide triphosphate hydrolases"/>
    <property type="match status" value="1"/>
</dbReference>
<dbReference type="SUPFAM" id="SSF48019">
    <property type="entry name" value="post-AAA+ oligomerization domain-like"/>
    <property type="match status" value="1"/>
</dbReference>
<dbReference type="InterPro" id="IPR008921">
    <property type="entry name" value="DNA_pol3_clamp-load_cplx_C"/>
</dbReference>
<evidence type="ECO:0000256" key="3">
    <source>
        <dbReference type="SAM" id="MobiDB-lite"/>
    </source>
</evidence>
<gene>
    <name evidence="5" type="ORF">BCR43DRAFT_513657</name>
</gene>
<dbReference type="AlphaFoldDB" id="A0A1X2HFI9"/>
<proteinExistence type="inferred from homology"/>
<reference evidence="5 6" key="1">
    <citation type="submission" date="2016-07" db="EMBL/GenBank/DDBJ databases">
        <title>Pervasive Adenine N6-methylation of Active Genes in Fungi.</title>
        <authorList>
            <consortium name="DOE Joint Genome Institute"/>
            <person name="Mondo S.J."/>
            <person name="Dannebaum R.O."/>
            <person name="Kuo R.C."/>
            <person name="Labutti K."/>
            <person name="Haridas S."/>
            <person name="Kuo A."/>
            <person name="Salamov A."/>
            <person name="Ahrendt S.R."/>
            <person name="Lipzen A."/>
            <person name="Sullivan W."/>
            <person name="Andreopoulos W.B."/>
            <person name="Clum A."/>
            <person name="Lindquist E."/>
            <person name="Daum C."/>
            <person name="Ramamoorthy G.K."/>
            <person name="Gryganskyi A."/>
            <person name="Culley D."/>
            <person name="Magnuson J.K."/>
            <person name="James T.Y."/>
            <person name="O'Malley M.A."/>
            <person name="Stajich J.E."/>
            <person name="Spatafora J.W."/>
            <person name="Visel A."/>
            <person name="Grigoriev I.V."/>
        </authorList>
    </citation>
    <scope>NUCLEOTIDE SEQUENCE [LARGE SCALE GENOMIC DNA]</scope>
    <source>
        <strain evidence="5 6">NRRL 2496</strain>
    </source>
</reference>
<dbReference type="SMART" id="SM00382">
    <property type="entry name" value="AAA"/>
    <property type="match status" value="1"/>
</dbReference>
<dbReference type="InterPro" id="IPR003593">
    <property type="entry name" value="AAA+_ATPase"/>
</dbReference>
<dbReference type="PANTHER" id="PTHR23389">
    <property type="entry name" value="CHROMOSOME TRANSMISSION FIDELITY FACTOR 18"/>
    <property type="match status" value="1"/>
</dbReference>
<dbReference type="OrthoDB" id="446168at2759"/>
<dbReference type="Pfam" id="PF25361">
    <property type="entry name" value="AAA_lid_RFC1"/>
    <property type="match status" value="1"/>
</dbReference>
<feature type="compositionally biased region" description="Basic and acidic residues" evidence="3">
    <location>
        <begin position="378"/>
        <end position="388"/>
    </location>
</feature>
<dbReference type="InterPro" id="IPR003959">
    <property type="entry name" value="ATPase_AAA_core"/>
</dbReference>
<evidence type="ECO:0000313" key="6">
    <source>
        <dbReference type="Proteomes" id="UP000242180"/>
    </source>
</evidence>
<feature type="compositionally biased region" description="Basic and acidic residues" evidence="3">
    <location>
        <begin position="199"/>
        <end position="211"/>
    </location>
</feature>
<feature type="compositionally biased region" description="Basic and acidic residues" evidence="3">
    <location>
        <begin position="175"/>
        <end position="190"/>
    </location>
</feature>
<feature type="compositionally biased region" description="Basic and acidic residues" evidence="3">
    <location>
        <begin position="130"/>
        <end position="146"/>
    </location>
</feature>
<evidence type="ECO:0000256" key="1">
    <source>
        <dbReference type="ARBA" id="ARBA00006116"/>
    </source>
</evidence>
<dbReference type="FunFam" id="3.40.50.300:FF:000395">
    <property type="entry name" value="Replication factor C subunit 1"/>
    <property type="match status" value="1"/>
</dbReference>
<dbReference type="Pfam" id="PF08519">
    <property type="entry name" value="RFC1"/>
    <property type="match status" value="1"/>
</dbReference>